<comment type="caution">
    <text evidence="2">The sequence shown here is derived from an EMBL/GenBank/DDBJ whole genome shotgun (WGS) entry which is preliminary data.</text>
</comment>
<protein>
    <submittedName>
        <fullName evidence="2">Glycerophosphodiester phosphodiesterase family protein</fullName>
    </submittedName>
</protein>
<dbReference type="EMBL" id="JAPDPJ010000046">
    <property type="protein sequence ID" value="MCW3788201.1"/>
    <property type="molecule type" value="Genomic_DNA"/>
</dbReference>
<dbReference type="Pfam" id="PF03009">
    <property type="entry name" value="GDPD"/>
    <property type="match status" value="1"/>
</dbReference>
<reference evidence="2" key="1">
    <citation type="submission" date="2022-10" db="EMBL/GenBank/DDBJ databases">
        <authorList>
            <person name="Yu W.X."/>
        </authorList>
    </citation>
    <scope>NUCLEOTIDE SEQUENCE</scope>
    <source>
        <strain evidence="2">AAT</strain>
    </source>
</reference>
<evidence type="ECO:0000259" key="1">
    <source>
        <dbReference type="PROSITE" id="PS51704"/>
    </source>
</evidence>
<dbReference type="GO" id="GO:0008081">
    <property type="term" value="F:phosphoric diester hydrolase activity"/>
    <property type="evidence" value="ECO:0007669"/>
    <property type="project" value="InterPro"/>
</dbReference>
<dbReference type="RefSeq" id="WP_301191762.1">
    <property type="nucleotide sequence ID" value="NZ_JAPDPJ010000046.1"/>
</dbReference>
<dbReference type="Gene3D" id="3.20.20.190">
    <property type="entry name" value="Phosphatidylinositol (PI) phosphodiesterase"/>
    <property type="match status" value="1"/>
</dbReference>
<dbReference type="GO" id="GO:0006629">
    <property type="term" value="P:lipid metabolic process"/>
    <property type="evidence" value="ECO:0007669"/>
    <property type="project" value="InterPro"/>
</dbReference>
<dbReference type="PANTHER" id="PTHR46211:SF1">
    <property type="entry name" value="GLYCEROPHOSPHODIESTER PHOSPHODIESTERASE, CYTOPLASMIC"/>
    <property type="match status" value="1"/>
</dbReference>
<dbReference type="PANTHER" id="PTHR46211">
    <property type="entry name" value="GLYCEROPHOSPHORYL DIESTER PHOSPHODIESTERASE"/>
    <property type="match status" value="1"/>
</dbReference>
<feature type="domain" description="GP-PDE" evidence="1">
    <location>
        <begin position="1"/>
        <end position="244"/>
    </location>
</feature>
<dbReference type="SUPFAM" id="SSF51695">
    <property type="entry name" value="PLC-like phosphodiesterases"/>
    <property type="match status" value="1"/>
</dbReference>
<name>A0AAE3M6I1_9BACT</name>
<dbReference type="InterPro" id="IPR030395">
    <property type="entry name" value="GP_PDE_dom"/>
</dbReference>
<organism evidence="2 3">
    <name type="scientific">Plebeiibacterium sediminum</name>
    <dbReference type="NCBI Taxonomy" id="2992112"/>
    <lineage>
        <taxon>Bacteria</taxon>
        <taxon>Pseudomonadati</taxon>
        <taxon>Bacteroidota</taxon>
        <taxon>Bacteroidia</taxon>
        <taxon>Marinilabiliales</taxon>
        <taxon>Marinilabiliaceae</taxon>
        <taxon>Plebeiibacterium</taxon>
    </lineage>
</organism>
<proteinExistence type="predicted"/>
<evidence type="ECO:0000313" key="2">
    <source>
        <dbReference type="EMBL" id="MCW3788201.1"/>
    </source>
</evidence>
<gene>
    <name evidence="2" type="ORF">OM075_17145</name>
</gene>
<accession>A0AAE3M6I1</accession>
<dbReference type="InterPro" id="IPR017946">
    <property type="entry name" value="PLC-like_Pdiesterase_TIM-brl"/>
</dbReference>
<evidence type="ECO:0000313" key="3">
    <source>
        <dbReference type="Proteomes" id="UP001209229"/>
    </source>
</evidence>
<dbReference type="PROSITE" id="PS51704">
    <property type="entry name" value="GP_PDE"/>
    <property type="match status" value="1"/>
</dbReference>
<sequence length="247" mass="28692">MIIAHRGESYDAPENSLAAINKAWIKGAEAVEIDVQITSDNNIVVIHDKRTKRTGNRNIKISKASIKEIKTIDIGIKFSDFYSGEKIPLLEEVLKTIPYKCKLIIEIKCGINIISPLENILKNHGYLYNHIEFISFDLDTISLLKKKLPRYKMFWLLNLDYYWPSWLVIRNKAKILRKLKRNNLDGINCWAGNILNKEFIDFFKNHNYKIYSWTINDPGKAKKLLINGIDAITTDRAAWLKEQLNKI</sequence>
<keyword evidence="3" id="KW-1185">Reference proteome</keyword>
<dbReference type="Proteomes" id="UP001209229">
    <property type="component" value="Unassembled WGS sequence"/>
</dbReference>
<dbReference type="AlphaFoldDB" id="A0AAE3M6I1"/>